<evidence type="ECO:0000256" key="5">
    <source>
        <dbReference type="SAM" id="MobiDB-lite"/>
    </source>
</evidence>
<feature type="domain" description="BTB" evidence="6">
    <location>
        <begin position="2473"/>
        <end position="2546"/>
    </location>
</feature>
<dbReference type="SUPFAM" id="SSF55874">
    <property type="entry name" value="ATPase domain of HSP90 chaperone/DNA topoisomerase II/histidine kinase"/>
    <property type="match status" value="2"/>
</dbReference>
<dbReference type="InterPro" id="IPR001353">
    <property type="entry name" value="Proteasome_sua/b"/>
</dbReference>
<dbReference type="EMBL" id="NHYE01005601">
    <property type="protein sequence ID" value="PPQ68160.1"/>
    <property type="molecule type" value="Genomic_DNA"/>
</dbReference>
<dbReference type="InParanoid" id="A0A409VPG8"/>
<dbReference type="SMART" id="SM00225">
    <property type="entry name" value="BTB"/>
    <property type="match status" value="1"/>
</dbReference>
<dbReference type="InterPro" id="IPR052972">
    <property type="entry name" value="Sacsin_chaperone_reg"/>
</dbReference>
<dbReference type="PANTHER" id="PTHR15600">
    <property type="entry name" value="SACSIN"/>
    <property type="match status" value="1"/>
</dbReference>
<dbReference type="InterPro" id="IPR036890">
    <property type="entry name" value="HATPase_C_sf"/>
</dbReference>
<evidence type="ECO:0000256" key="4">
    <source>
        <dbReference type="ARBA" id="ARBA00023242"/>
    </source>
</evidence>
<comment type="subcellular location">
    <subcellularLocation>
        <location evidence="1">Nucleus</location>
    </subcellularLocation>
</comment>
<accession>A0A409VPG8</accession>
<dbReference type="Gene3D" id="3.60.20.10">
    <property type="entry name" value="Glutamine Phosphoribosylpyrophosphate, subunit 1, domain 1"/>
    <property type="match status" value="1"/>
</dbReference>
<evidence type="ECO:0000259" key="6">
    <source>
        <dbReference type="PROSITE" id="PS50097"/>
    </source>
</evidence>
<dbReference type="GO" id="GO:0005839">
    <property type="term" value="C:proteasome core complex"/>
    <property type="evidence" value="ECO:0007669"/>
    <property type="project" value="InterPro"/>
</dbReference>
<dbReference type="OrthoDB" id="1262810at2759"/>
<dbReference type="Pfam" id="PF25794">
    <property type="entry name" value="SACS"/>
    <property type="match status" value="2"/>
</dbReference>
<sequence>MSATFGQTTSQLGALRAILEDYPFSVGLLREQLQNADDAGASKQIFANDKRTHPSIAIHPGDLGSTQGPALLAFNDAQFTEKDWGALQHAYESSKSDDLSKIGKYGVGFRSVFHMTDCPQILSGASFAMFDPLQAFTGSPGFRKDVRLISSQYPDQLAPFSWFQGLLYDDKFEGTVIRCPLRTTGSRIRRQTVSTESIAGLFRDFIKEELGISLLFLRNIKHLELHDIDEHGVSTCLATLDISRSETTIDVDGSRTQLATVTTTVGTLTQQKRWKILHCSFDKAQAIMLLSQKFSDDPTFILKEHKLLPDVSLALPLDTLVADRPSGRLFTYLPLPLPTGFPVQLHALFALTQSRQHFRNPREVGVVEGSSDRILIDWNQLLFEHFIPQAWKQLLDILCRESTVNDIFTAWPPEQRSTATSGESVYWRSLPKNLLQGITSSKSAVWPVYHSQPSRAEYGPLDDLITAEPNVSKDVLGALSAMGLRLTCPPAYVCNLIKEVGDDQFVVLSPDTAHAALLDHLDSLLTASKEDVAIILLYLLSTRDVRNVVGLPIFSSVSGEAITLYSRENAVQSHTLLTRHEYDVFASCDDSAVALHLLPFQVTETMRVQGPKVLNVEVLAVPRIVEYLTLYPNRMGLDLYLNKTDARVIKWLSGFWTWMKDYVHREELLSKVKDLYLLPSSHGLRKADVALFRSRGEHPNSVAGLSALGLPFLDADLTTAAQEVLASFGLLRSISNIHEILNLLPLPYPDNAKQLPRDCCVNALKHFSTHAYRSCILHGAFSREQIFKLKSLPIFPLATFPPSDKPAIVIQYGALPEGVSLKSVASPPFLPSLGAVAFIQLTPIAPAIVEYLDASAGPHLSDIDILDLTVRNLTAQADYVQAAALGFIVNNQHRVPPYILDAVQDTAFVPSRDGVKRKPGDLVDPDSKLACLYEESADRQMKLASAADNTILHSLQTLQLMQHSLSSSIVQERIEAISTDCLSQKSINLARSLWSLVTIERLDCSTLKISPNQRCLPTDQGLRGPAECRDPTTTPPHLFNQVLAVLEPFTVPPSLNDVLRWNEPLPVGVLIKQFDALLDTPDDVFSDVLDIIKHLSSRSGMGDGDMEHLRQVAANRKWVPTIDGHLTETRNAVFLAPIMDSGFCQVMSLDSKMKEFLRLLGCADSPSFEAILIKLKELQSQLPSLHTVDTAIALLRSLPSELEDSQRDQLLLPDESGSLRPFSAVHFNDIGEHARLVPLQGNFLAHPLLDDTLARRVGVDRLGLEHDNAVEPGVDMGENPVTTVRKTISEYNKRQFATEFLANAADAGATEFALVVNKFHPDPCDEVHALSPTMASFCTSDSLIVYNNSVFSDTDFLGILRTSIGGKRNKPSTIGQFGLGALTMFHFTEMAILVSNNTVLFLNPSKEHLPISGHASLRQPLNRVRQYWSTHLAAIDGLFGFNVSSTESYNGTIFILPLRKRSDHEGLLDAVSRREWTADEINIEILNHFSNSASNCLLFTPIEKISGHIRDAQGDHSVVWSFEAEKSAIETEHENGYSAVDVSVIDRAGSTIVWRTAHATMAEGSIPEELLEPLQAHHRPRLPPVIGLAAKLGDSAAKVDMSFFSVLPLDIPTSLPVHVMASFLLSSDRRHIRLDQKVTPESGFNSWLLSHAIPPLYLFLLQNLLQFGDNKHWWPGQYHKPEDTYSRLVVQAFYSKYLIECSRPVFRNMFNPTISLTPQEVVLSREEPTSVHSLLSVLQPRWIARPSAGPYRHAKEVSRIAVVSPDFLKSAILRADGSTISEFDLDTVEEIIAYLLGPNKDPARLVGLPILPLEDGSFGILQSGSDTDTYFLWTPEKHNLQHHFPPERFVHPRVKIRDLRNMEMNVVALHPRAITQFIETKLPYPSPFEAPRDVANWILDFWTSWDEYRNLGLTDSDVLEFPLVPTVRTDTFVSLASCVDGSSLAVDGASQETESICAFLDDLDVHVIRLHEVHLPVALVQILRKDEYPQFNVTTVLKALLPHQGSIAEAIGSMDVRLKAAFAEWARTNISEDVSDELRAVAMELPLWPSASRTLPFDVRPALDVRMLPRGVPLDAVFPFIDACVAGYDGLHFLRGSCLTLTQIIEHLDRLSNTVLEANDLIAYRQLLQILMPLLPPPFTDPIPVPNCSSVVKSCSELYARDRLFLAAFEEQSPFFIHPEFQGLERVLYKHGLRTENELDVTMFMDCVQALNQRSGDGDGYVVSAGVLFEAYATSLPLRVTADEVHYWGALDDWTFIPRSLVTRRLLDSDDPSLPGLEIPLNVTSLDVVVTPLDLVRKDYEAVAWTQRAMFAIQPNQRVLVAHPDLGRPKTSEVIAHLRALASLQNLSSSQRRIVLHDLMETYSFLNESASDTLAAPALSQLEDLPVFLNIDDPEEEDWHWDCANDLIFDSHDLDDIRHVRSFLMPYGKLLQTAGVLPVSRVQYPSSSFAPPESKLSSIRLGFQELRRKQILTDVVFIPSDRDGDSEPLVAHRSFLAVSSEYFADLFGGNFAEGRAASATDPISIPISDFSTSCARLVLDHIYTGNEPEARSITLDLLLEALKLSGFWDVKDLFRLLQKEIADNLITPRTLNQIRAAAEESHAEDLVQICVEYEQKNVGLIQRYASRNAPSESEADHTLDLIFDHGPFPDELGPPCAAMTPLTRMVPIPSTNGHRTRRKTNSPTVCSELSAQPIVTGTSVLAIKYKDGIMMSADNLASYGSLARFKDIQRLHPVGNNTVIGASGDMSDFQYIQTLLDELIIDEFTAQDGNSLGPAEIHEYLSQVLYARRSQLNPLWNSLLVGGVRNGKSFLAYVDLLGTTYSASTIATGYGAYIAQPLLRDAVEGRETTLTEDQAAAILENCMRVLYYRDARSLEKYQIAKVTEAGVAISESKHLKTSWSFAEGIRGYGAQTQ</sequence>
<dbReference type="PANTHER" id="PTHR15600:SF42">
    <property type="entry name" value="SACSIN"/>
    <property type="match status" value="1"/>
</dbReference>
<protein>
    <recommendedName>
        <fullName evidence="6">BTB domain-containing protein</fullName>
    </recommendedName>
</protein>
<reference evidence="7 8" key="1">
    <citation type="journal article" date="2018" name="Evol. Lett.">
        <title>Horizontal gene cluster transfer increased hallucinogenic mushroom diversity.</title>
        <authorList>
            <person name="Reynolds H.T."/>
            <person name="Vijayakumar V."/>
            <person name="Gluck-Thaler E."/>
            <person name="Korotkin H.B."/>
            <person name="Matheny P.B."/>
            <person name="Slot J.C."/>
        </authorList>
    </citation>
    <scope>NUCLEOTIDE SEQUENCE [LARGE SCALE GENOMIC DNA]</scope>
    <source>
        <strain evidence="7 8">SRW20</strain>
    </source>
</reference>
<dbReference type="Gene3D" id="3.30.710.10">
    <property type="entry name" value="Potassium Channel Kv1.1, Chain A"/>
    <property type="match status" value="1"/>
</dbReference>
<dbReference type="InterPro" id="IPR058210">
    <property type="entry name" value="SACS/Nov_dom"/>
</dbReference>
<dbReference type="Proteomes" id="UP000284706">
    <property type="component" value="Unassembled WGS sequence"/>
</dbReference>
<dbReference type="PROSITE" id="PS50097">
    <property type="entry name" value="BTB"/>
    <property type="match status" value="1"/>
</dbReference>
<evidence type="ECO:0000256" key="2">
    <source>
        <dbReference type="ARBA" id="ARBA00022490"/>
    </source>
</evidence>
<dbReference type="InterPro" id="IPR011333">
    <property type="entry name" value="SKP1/BTB/POZ_sf"/>
</dbReference>
<organism evidence="7 8">
    <name type="scientific">Gymnopilus dilepis</name>
    <dbReference type="NCBI Taxonomy" id="231916"/>
    <lineage>
        <taxon>Eukaryota</taxon>
        <taxon>Fungi</taxon>
        <taxon>Dikarya</taxon>
        <taxon>Basidiomycota</taxon>
        <taxon>Agaricomycotina</taxon>
        <taxon>Agaricomycetes</taxon>
        <taxon>Agaricomycetidae</taxon>
        <taxon>Agaricales</taxon>
        <taxon>Agaricineae</taxon>
        <taxon>Hymenogastraceae</taxon>
        <taxon>Gymnopilus</taxon>
    </lineage>
</organism>
<evidence type="ECO:0000313" key="8">
    <source>
        <dbReference type="Proteomes" id="UP000284706"/>
    </source>
</evidence>
<dbReference type="NCBIfam" id="NF047352">
    <property type="entry name" value="P_loop_sacsin"/>
    <property type="match status" value="1"/>
</dbReference>
<dbReference type="STRING" id="231916.A0A409VPG8"/>
<keyword evidence="8" id="KW-1185">Reference proteome</keyword>
<dbReference type="Pfam" id="PF00651">
    <property type="entry name" value="BTB"/>
    <property type="match status" value="1"/>
</dbReference>
<keyword evidence="4" id="KW-0539">Nucleus</keyword>
<dbReference type="InterPro" id="IPR016295">
    <property type="entry name" value="Proteasome_beta4"/>
</dbReference>
<comment type="caution">
    <text evidence="7">The sequence shown here is derived from an EMBL/GenBank/DDBJ whole genome shotgun (WGS) entry which is preliminary data.</text>
</comment>
<feature type="region of interest" description="Disordered" evidence="5">
    <location>
        <begin position="2665"/>
        <end position="2684"/>
    </location>
</feature>
<proteinExistence type="predicted"/>
<dbReference type="InterPro" id="IPR023333">
    <property type="entry name" value="Proteasome_suB-type"/>
</dbReference>
<dbReference type="CDD" id="cd03760">
    <property type="entry name" value="proteasome_beta_type_4"/>
    <property type="match status" value="1"/>
</dbReference>
<evidence type="ECO:0000256" key="3">
    <source>
        <dbReference type="ARBA" id="ARBA00022942"/>
    </source>
</evidence>
<dbReference type="GO" id="GO:0005634">
    <property type="term" value="C:nucleus"/>
    <property type="evidence" value="ECO:0007669"/>
    <property type="project" value="UniProtKB-SubCell"/>
</dbReference>
<dbReference type="SUPFAM" id="SSF56235">
    <property type="entry name" value="N-terminal nucleophile aminohydrolases (Ntn hydrolases)"/>
    <property type="match status" value="1"/>
</dbReference>
<keyword evidence="2" id="KW-0963">Cytoplasm</keyword>
<evidence type="ECO:0000313" key="7">
    <source>
        <dbReference type="EMBL" id="PPQ68160.1"/>
    </source>
</evidence>
<keyword evidence="3" id="KW-0647">Proteasome</keyword>
<dbReference type="GO" id="GO:0030544">
    <property type="term" value="F:Hsp70 protein binding"/>
    <property type="evidence" value="ECO:0007669"/>
    <property type="project" value="TreeGrafter"/>
</dbReference>
<dbReference type="SUPFAM" id="SSF54695">
    <property type="entry name" value="POZ domain"/>
    <property type="match status" value="1"/>
</dbReference>
<evidence type="ECO:0000256" key="1">
    <source>
        <dbReference type="ARBA" id="ARBA00004123"/>
    </source>
</evidence>
<dbReference type="Pfam" id="PF00227">
    <property type="entry name" value="Proteasome"/>
    <property type="match status" value="1"/>
</dbReference>
<dbReference type="FunFam" id="3.60.20.10:FF:000014">
    <property type="entry name" value="Proteasome subunit beta type-7"/>
    <property type="match status" value="1"/>
</dbReference>
<dbReference type="InterPro" id="IPR029055">
    <property type="entry name" value="Ntn_hydrolases_N"/>
</dbReference>
<name>A0A409VPG8_9AGAR</name>
<gene>
    <name evidence="7" type="ORF">CVT26_005766</name>
</gene>
<dbReference type="InterPro" id="IPR000210">
    <property type="entry name" value="BTB/POZ_dom"/>
</dbReference>
<dbReference type="GO" id="GO:0051603">
    <property type="term" value="P:proteolysis involved in protein catabolic process"/>
    <property type="evidence" value="ECO:0007669"/>
    <property type="project" value="InterPro"/>
</dbReference>
<dbReference type="PROSITE" id="PS51476">
    <property type="entry name" value="PROTEASOME_BETA_2"/>
    <property type="match status" value="1"/>
</dbReference>